<dbReference type="eggNOG" id="ENOG502ZZCK">
    <property type="taxonomic scope" value="Bacteria"/>
</dbReference>
<organism evidence="1 2">
    <name type="scientific">Novosphingobium resinovorum</name>
    <dbReference type="NCBI Taxonomy" id="158500"/>
    <lineage>
        <taxon>Bacteria</taxon>
        <taxon>Pseudomonadati</taxon>
        <taxon>Pseudomonadota</taxon>
        <taxon>Alphaproteobacteria</taxon>
        <taxon>Sphingomonadales</taxon>
        <taxon>Sphingomonadaceae</taxon>
        <taxon>Novosphingobium</taxon>
    </lineage>
</organism>
<dbReference type="EMBL" id="JFYZ01000015">
    <property type="protein sequence ID" value="EZP80732.1"/>
    <property type="molecule type" value="Genomic_DNA"/>
</dbReference>
<reference evidence="1 2" key="1">
    <citation type="submission" date="2014-03" db="EMBL/GenBank/DDBJ databases">
        <title>Whole genome sequence of Novosphingobium resinovorum KF1.</title>
        <authorList>
            <person name="Gan H.M."/>
            <person name="Gan H.Y."/>
            <person name="Chew T.H."/>
            <person name="Savka M.A."/>
        </authorList>
    </citation>
    <scope>NUCLEOTIDE SEQUENCE [LARGE SCALE GENOMIC DNA]</scope>
    <source>
        <strain evidence="1 2">KF1</strain>
    </source>
</reference>
<evidence type="ECO:0000313" key="2">
    <source>
        <dbReference type="Proteomes" id="UP000024329"/>
    </source>
</evidence>
<protein>
    <submittedName>
        <fullName evidence="1">Uncharacterized protein</fullName>
    </submittedName>
</protein>
<dbReference type="RefSeq" id="WP_051586924.1">
    <property type="nucleotide sequence ID" value="NZ_CP128492.1"/>
</dbReference>
<accession>A0A031JWI8</accession>
<dbReference type="Proteomes" id="UP000024329">
    <property type="component" value="Unassembled WGS sequence"/>
</dbReference>
<proteinExistence type="predicted"/>
<gene>
    <name evidence="1" type="ORF">BV97_03150</name>
</gene>
<name>A0A031JWI8_9SPHN</name>
<dbReference type="PATRIC" id="fig|158500.4.peg.3215"/>
<sequence>MTDPNDADRIDAATSRIVDLEAELEASGTTTREAEALARVREVLHQWVDTVSAVVATPGVGRVVLIHENGSESRIASPELPFLLAVPVTFGAFSQQD</sequence>
<comment type="caution">
    <text evidence="1">The sequence shown here is derived from an EMBL/GenBank/DDBJ whole genome shotgun (WGS) entry which is preliminary data.</text>
</comment>
<evidence type="ECO:0000313" key="1">
    <source>
        <dbReference type="EMBL" id="EZP80732.1"/>
    </source>
</evidence>
<dbReference type="AlphaFoldDB" id="A0A031JWI8"/>